<feature type="transmembrane region" description="Helical" evidence="1">
    <location>
        <begin position="43"/>
        <end position="59"/>
    </location>
</feature>
<protein>
    <recommendedName>
        <fullName evidence="2">DUF1648 domain-containing protein</fullName>
    </recommendedName>
</protein>
<organism evidence="3">
    <name type="scientific">bioreactor metagenome</name>
    <dbReference type="NCBI Taxonomy" id="1076179"/>
    <lineage>
        <taxon>unclassified sequences</taxon>
        <taxon>metagenomes</taxon>
        <taxon>ecological metagenomes</taxon>
    </lineage>
</organism>
<sequence>MTHFAVGKRDISDAELGEIDDQVPAHYNASGTIDRWGSKRESLILLALGWIIYLGKVYFNY</sequence>
<name>A0A644YUP4_9ZZZZ</name>
<comment type="caution">
    <text evidence="3">The sequence shown here is derived from an EMBL/GenBank/DDBJ whole genome shotgun (WGS) entry which is preliminary data.</text>
</comment>
<evidence type="ECO:0000256" key="1">
    <source>
        <dbReference type="SAM" id="Phobius"/>
    </source>
</evidence>
<accession>A0A644YUP4</accession>
<evidence type="ECO:0000313" key="3">
    <source>
        <dbReference type="EMBL" id="MPM32305.1"/>
    </source>
</evidence>
<keyword evidence="1" id="KW-0472">Membrane</keyword>
<gene>
    <name evidence="3" type="ORF">SDC9_78867</name>
</gene>
<dbReference type="Pfam" id="PF07853">
    <property type="entry name" value="DUF1648"/>
    <property type="match status" value="1"/>
</dbReference>
<dbReference type="AlphaFoldDB" id="A0A644YUP4"/>
<dbReference type="EMBL" id="VSSQ01006323">
    <property type="protein sequence ID" value="MPM32305.1"/>
    <property type="molecule type" value="Genomic_DNA"/>
</dbReference>
<feature type="domain" description="DUF1648" evidence="2">
    <location>
        <begin position="19"/>
        <end position="46"/>
    </location>
</feature>
<keyword evidence="1" id="KW-0812">Transmembrane</keyword>
<evidence type="ECO:0000259" key="2">
    <source>
        <dbReference type="Pfam" id="PF07853"/>
    </source>
</evidence>
<proteinExistence type="predicted"/>
<keyword evidence="1" id="KW-1133">Transmembrane helix</keyword>
<reference evidence="3" key="1">
    <citation type="submission" date="2019-08" db="EMBL/GenBank/DDBJ databases">
        <authorList>
            <person name="Kucharzyk K."/>
            <person name="Murdoch R.W."/>
            <person name="Higgins S."/>
            <person name="Loffler F."/>
        </authorList>
    </citation>
    <scope>NUCLEOTIDE SEQUENCE</scope>
</reference>
<dbReference type="InterPro" id="IPR012867">
    <property type="entry name" value="DUF1648"/>
</dbReference>